<organism evidence="9 10">
    <name type="scientific">Listeria fleischmannii 1991</name>
    <dbReference type="NCBI Taxonomy" id="1430899"/>
    <lineage>
        <taxon>Bacteria</taxon>
        <taxon>Bacillati</taxon>
        <taxon>Bacillota</taxon>
        <taxon>Bacilli</taxon>
        <taxon>Bacillales</taxon>
        <taxon>Listeriaceae</taxon>
        <taxon>Listeria</taxon>
    </lineage>
</organism>
<keyword evidence="5" id="KW-0548">Nucleotidyltransferase</keyword>
<dbReference type="Pfam" id="PF11799">
    <property type="entry name" value="IMS_C"/>
    <property type="match status" value="1"/>
</dbReference>
<dbReference type="SUPFAM" id="SSF100879">
    <property type="entry name" value="Lesion bypass DNA polymerase (Y-family), little finger domain"/>
    <property type="match status" value="1"/>
</dbReference>
<dbReference type="PATRIC" id="fig|1430899.3.peg.355"/>
<comment type="caution">
    <text evidence="9">The sequence shown here is derived from an EMBL/GenBank/DDBJ whole genome shotgun (WGS) entry which is preliminary data.</text>
</comment>
<dbReference type="GO" id="GO:0003684">
    <property type="term" value="F:damaged DNA binding"/>
    <property type="evidence" value="ECO:0007669"/>
    <property type="project" value="InterPro"/>
</dbReference>
<keyword evidence="6" id="KW-0238">DNA-binding</keyword>
<dbReference type="SUPFAM" id="SSF56672">
    <property type="entry name" value="DNA/RNA polymerases"/>
    <property type="match status" value="1"/>
</dbReference>
<dbReference type="InterPro" id="IPR024728">
    <property type="entry name" value="PolY_HhH_motif"/>
</dbReference>
<dbReference type="Gene3D" id="3.30.70.270">
    <property type="match status" value="1"/>
</dbReference>
<dbReference type="Gene3D" id="1.10.150.20">
    <property type="entry name" value="5' to 3' exonuclease, C-terminal subdomain"/>
    <property type="match status" value="1"/>
</dbReference>
<dbReference type="InterPro" id="IPR036775">
    <property type="entry name" value="DNA_pol_Y-fam_lit_finger_sf"/>
</dbReference>
<dbReference type="AlphaFoldDB" id="A0A0J8J9D5"/>
<dbReference type="EMBL" id="AZHO01000005">
    <property type="protein sequence ID" value="KMT60931.1"/>
    <property type="molecule type" value="Genomic_DNA"/>
</dbReference>
<evidence type="ECO:0000256" key="1">
    <source>
        <dbReference type="ARBA" id="ARBA00010945"/>
    </source>
</evidence>
<name>A0A0J8J9D5_9LIST</name>
<dbReference type="InterPro" id="IPR017961">
    <property type="entry name" value="DNA_pol_Y-fam_little_finger"/>
</dbReference>
<dbReference type="PANTHER" id="PTHR11076:SF35">
    <property type="entry name" value="DNA REPAIR PROTEIN HOMOLOG YOBH"/>
    <property type="match status" value="1"/>
</dbReference>
<evidence type="ECO:0000256" key="7">
    <source>
        <dbReference type="ARBA" id="ARBA00023204"/>
    </source>
</evidence>
<evidence type="ECO:0000256" key="6">
    <source>
        <dbReference type="ARBA" id="ARBA00023125"/>
    </source>
</evidence>
<dbReference type="Gene3D" id="3.30.1490.100">
    <property type="entry name" value="DNA polymerase, Y-family, little finger domain"/>
    <property type="match status" value="1"/>
</dbReference>
<dbReference type="PROSITE" id="PS50173">
    <property type="entry name" value="UMUC"/>
    <property type="match status" value="1"/>
</dbReference>
<dbReference type="GO" id="GO:0042276">
    <property type="term" value="P:error-prone translesion synthesis"/>
    <property type="evidence" value="ECO:0007669"/>
    <property type="project" value="TreeGrafter"/>
</dbReference>
<dbReference type="Gene3D" id="3.40.1170.60">
    <property type="match status" value="1"/>
</dbReference>
<comment type="similarity">
    <text evidence="1">Belongs to the DNA polymerase type-Y family.</text>
</comment>
<dbReference type="Pfam" id="PF00817">
    <property type="entry name" value="IMS"/>
    <property type="match status" value="1"/>
</dbReference>
<dbReference type="InterPro" id="IPR043128">
    <property type="entry name" value="Rev_trsase/Diguanyl_cyclase"/>
</dbReference>
<protein>
    <recommendedName>
        <fullName evidence="8">UmuC domain-containing protein</fullName>
    </recommendedName>
</protein>
<keyword evidence="3" id="KW-0808">Transferase</keyword>
<dbReference type="PANTHER" id="PTHR11076">
    <property type="entry name" value="DNA REPAIR POLYMERASE UMUC / TRANSFERASE FAMILY MEMBER"/>
    <property type="match status" value="1"/>
</dbReference>
<dbReference type="Proteomes" id="UP000052258">
    <property type="component" value="Unassembled WGS sequence"/>
</dbReference>
<sequence length="425" mass="48911">MVHVMDYRYVPRRDILCIDVKSFFASAECVSRGLNPLTSFLVVISRPESDGGLVLAATPLMKEVFGIQTGSRKFELPNDPRIIIAPPRMKYYLDINAQIRTIFLRYVPEEDFLPYSIDEVFLDVTSSHRLFGSTIQIAKQIQMAILNELGLYVTCGIGDNLLLAKLALDNEAKEVTSRLSEWRYENVQEKLWHIRKLTDFWGIGERMARRLQNIGISSIFELSQTEPTLLKMHLGVIGQQLYYHAHGLDYSRINEAYQPIEKSFGKNQILERDYHDPNEVIIVIKEMAEEMASRLRNHFVDTNKVFLNISYSKYSPIRGFKHQMKVEPTNSSKTLKEILEMIFWEYYQNEPVRVIAISFGGIALKRGLQLNLFESPAKTIQVERLERTIDKIRKRYGYKSLMHASSLTNGATGIKRSTYVGGHQG</sequence>
<dbReference type="GO" id="GO:0009432">
    <property type="term" value="P:SOS response"/>
    <property type="evidence" value="ECO:0007669"/>
    <property type="project" value="TreeGrafter"/>
</dbReference>
<evidence type="ECO:0000256" key="2">
    <source>
        <dbReference type="ARBA" id="ARBA00022457"/>
    </source>
</evidence>
<keyword evidence="7" id="KW-0234">DNA repair</keyword>
<dbReference type="GO" id="GO:0003887">
    <property type="term" value="F:DNA-directed DNA polymerase activity"/>
    <property type="evidence" value="ECO:0007669"/>
    <property type="project" value="UniProtKB-KW"/>
</dbReference>
<dbReference type="GO" id="GO:0006281">
    <property type="term" value="P:DNA repair"/>
    <property type="evidence" value="ECO:0007669"/>
    <property type="project" value="UniProtKB-KW"/>
</dbReference>
<evidence type="ECO:0000256" key="3">
    <source>
        <dbReference type="ARBA" id="ARBA00022679"/>
    </source>
</evidence>
<dbReference type="Pfam" id="PF11798">
    <property type="entry name" value="IMS_HHH"/>
    <property type="match status" value="1"/>
</dbReference>
<dbReference type="InterPro" id="IPR001126">
    <property type="entry name" value="UmuC"/>
</dbReference>
<dbReference type="CDD" id="cd01700">
    <property type="entry name" value="PolY_Pol_V_umuC"/>
    <property type="match status" value="1"/>
</dbReference>
<dbReference type="InterPro" id="IPR043502">
    <property type="entry name" value="DNA/RNA_pol_sf"/>
</dbReference>
<evidence type="ECO:0000256" key="5">
    <source>
        <dbReference type="ARBA" id="ARBA00022932"/>
    </source>
</evidence>
<evidence type="ECO:0000259" key="8">
    <source>
        <dbReference type="PROSITE" id="PS50173"/>
    </source>
</evidence>
<keyword evidence="10" id="KW-1185">Reference proteome</keyword>
<evidence type="ECO:0000313" key="10">
    <source>
        <dbReference type="Proteomes" id="UP000052258"/>
    </source>
</evidence>
<proteinExistence type="inferred from homology"/>
<keyword evidence="7" id="KW-0227">DNA damage</keyword>
<dbReference type="InterPro" id="IPR050116">
    <property type="entry name" value="DNA_polymerase-Y"/>
</dbReference>
<dbReference type="OrthoDB" id="9808813at2"/>
<keyword evidence="5" id="KW-0239">DNA-directed DNA polymerase</keyword>
<evidence type="ECO:0000256" key="4">
    <source>
        <dbReference type="ARBA" id="ARBA00022842"/>
    </source>
</evidence>
<accession>A0A0J8J9D5</accession>
<evidence type="ECO:0000313" key="9">
    <source>
        <dbReference type="EMBL" id="KMT60931.1"/>
    </source>
</evidence>
<keyword evidence="4" id="KW-0460">Magnesium</keyword>
<reference evidence="9 10" key="1">
    <citation type="journal article" date="2015" name="Genome Biol. Evol.">
        <title>Comparative Genomics of Listeria Sensu Lato: Genus-Wide Differences in Evolutionary Dynamics and the Progressive Gain of Complex, Potentially Pathogenicity-Related Traits through Lateral Gene Transfer.</title>
        <authorList>
            <person name="Chiara M."/>
            <person name="Caruso M."/>
            <person name="D'Erchia A.M."/>
            <person name="Manzari C."/>
            <person name="Fraccalvieri R."/>
            <person name="Goffredo E."/>
            <person name="Latorre L."/>
            <person name="Miccolupo A."/>
            <person name="Padalino I."/>
            <person name="Santagada G."/>
            <person name="Chiocco D."/>
            <person name="Pesole G."/>
            <person name="Horner D.S."/>
            <person name="Parisi A."/>
        </authorList>
    </citation>
    <scope>NUCLEOTIDE SEQUENCE [LARGE SCALE GENOMIC DNA]</scope>
    <source>
        <strain evidence="9 10">1991</strain>
    </source>
</reference>
<dbReference type="GO" id="GO:0005829">
    <property type="term" value="C:cytosol"/>
    <property type="evidence" value="ECO:0007669"/>
    <property type="project" value="TreeGrafter"/>
</dbReference>
<keyword evidence="2" id="KW-0515">Mutator protein</keyword>
<gene>
    <name evidence="9" type="ORF">X560_0351</name>
</gene>
<feature type="domain" description="UmuC" evidence="8">
    <location>
        <begin position="15"/>
        <end position="204"/>
    </location>
</feature>